<keyword evidence="4" id="KW-1185">Reference proteome</keyword>
<evidence type="ECO:0000313" key="3">
    <source>
        <dbReference type="EMBL" id="CAB1369697.1"/>
    </source>
</evidence>
<gene>
    <name evidence="3" type="ORF">DENOEST_2532</name>
</gene>
<dbReference type="Gene3D" id="3.20.20.30">
    <property type="entry name" value="Luciferase-like domain"/>
    <property type="match status" value="1"/>
</dbReference>
<dbReference type="SUPFAM" id="SSF51679">
    <property type="entry name" value="Bacterial luciferase-like"/>
    <property type="match status" value="1"/>
</dbReference>
<dbReference type="EMBL" id="LR778301">
    <property type="protein sequence ID" value="CAB1369697.1"/>
    <property type="molecule type" value="Genomic_DNA"/>
</dbReference>
<dbReference type="PANTHER" id="PTHR43244:SF1">
    <property type="entry name" value="5,10-METHYLENETETRAHYDROMETHANOPTERIN REDUCTASE"/>
    <property type="match status" value="1"/>
</dbReference>
<dbReference type="InterPro" id="IPR036661">
    <property type="entry name" value="Luciferase-like_sf"/>
</dbReference>
<reference evidence="3 4" key="1">
    <citation type="submission" date="2020-03" db="EMBL/GenBank/DDBJ databases">
        <authorList>
            <consortium name="Genoscope - CEA"/>
            <person name="William W."/>
        </authorList>
    </citation>
    <scope>NUCLEOTIDE SEQUENCE [LARGE SCALE GENOMIC DNA]</scope>
    <source>
        <strain evidence="4">DSM 16959</strain>
    </source>
</reference>
<dbReference type="InterPro" id="IPR050564">
    <property type="entry name" value="F420-G6PD/mer"/>
</dbReference>
<evidence type="ECO:0000256" key="1">
    <source>
        <dbReference type="ARBA" id="ARBA00023002"/>
    </source>
</evidence>
<dbReference type="InterPro" id="IPR011251">
    <property type="entry name" value="Luciferase-like_dom"/>
</dbReference>
<dbReference type="GO" id="GO:0016705">
    <property type="term" value="F:oxidoreductase activity, acting on paired donors, with incorporation or reduction of molecular oxygen"/>
    <property type="evidence" value="ECO:0007669"/>
    <property type="project" value="InterPro"/>
</dbReference>
<evidence type="ECO:0000259" key="2">
    <source>
        <dbReference type="Pfam" id="PF00296"/>
    </source>
</evidence>
<proteinExistence type="predicted"/>
<protein>
    <submittedName>
        <fullName evidence="3">Flavin-dependent oxidoreductase, luciferase family (Includes alkanesulfonate monooxygenase SsuD and methylene tetrahydromethanopterin reductase)</fullName>
    </submittedName>
</protein>
<dbReference type="Pfam" id="PF00296">
    <property type="entry name" value="Bac_luciferase"/>
    <property type="match status" value="1"/>
</dbReference>
<dbReference type="PANTHER" id="PTHR43244">
    <property type="match status" value="1"/>
</dbReference>
<evidence type="ECO:0000313" key="4">
    <source>
        <dbReference type="Proteomes" id="UP000515733"/>
    </source>
</evidence>
<sequence>MKIGVCMPYMVRDYDRERILTWARKIDQGPFDSLSCGERITGHTYEMRTILAACAAVTERVRIIPALYVLPMHSAVLSAKEIATLDVISAGRVGVTVGVGGREKDYRAVGASFERRHERLDQQVAQMRQVWRGESLFEGCDEMGPRSPQGDRIPIYAGAMGPKALARAAKWADGIYGASMAGDREGSEQIFTAAKAAWQAAGRTDKPYLIGSFWYSLAPDAKAALQGYAYDYMKIAGEGIARQYADSMVCHNPAAVQQGVENLRAAGADEVILVPATAHYDEVDRLAELLG</sequence>
<keyword evidence="1" id="KW-0560">Oxidoreductase</keyword>
<dbReference type="RefSeq" id="WP_145771290.1">
    <property type="nucleotide sequence ID" value="NZ_LR778301.1"/>
</dbReference>
<dbReference type="AlphaFoldDB" id="A0A6S6XZ67"/>
<accession>A0A6S6XZ67</accession>
<dbReference type="GO" id="GO:0004497">
    <property type="term" value="F:monooxygenase activity"/>
    <property type="evidence" value="ECO:0007669"/>
    <property type="project" value="UniProtKB-KW"/>
</dbReference>
<feature type="domain" description="Luciferase-like" evidence="2">
    <location>
        <begin position="15"/>
        <end position="243"/>
    </location>
</feature>
<dbReference type="Proteomes" id="UP000515733">
    <property type="component" value="Chromosome"/>
</dbReference>
<dbReference type="OrthoDB" id="5723200at2"/>
<name>A0A6S6XZ67_9PROT</name>
<organism evidence="3 4">
    <name type="scientific">Denitratisoma oestradiolicum</name>
    <dbReference type="NCBI Taxonomy" id="311182"/>
    <lineage>
        <taxon>Bacteria</taxon>
        <taxon>Pseudomonadati</taxon>
        <taxon>Pseudomonadota</taxon>
        <taxon>Betaproteobacteria</taxon>
        <taxon>Nitrosomonadales</taxon>
        <taxon>Sterolibacteriaceae</taxon>
        <taxon>Denitratisoma</taxon>
    </lineage>
</organism>
<dbReference type="KEGG" id="doe:DENOEST_2532"/>
<keyword evidence="3" id="KW-0503">Monooxygenase</keyword>